<accession>A0A3A1R0X7</accession>
<evidence type="ECO:0000259" key="6">
    <source>
        <dbReference type="PROSITE" id="PS51898"/>
    </source>
</evidence>
<dbReference type="EMBL" id="QXIR01000019">
    <property type="protein sequence ID" value="RIW32017.1"/>
    <property type="molecule type" value="Genomic_DNA"/>
</dbReference>
<dbReference type="AlphaFoldDB" id="A0A3A1R0X7"/>
<dbReference type="InterPro" id="IPR002104">
    <property type="entry name" value="Integrase_catalytic"/>
</dbReference>
<dbReference type="InterPro" id="IPR004107">
    <property type="entry name" value="Integrase_SAM-like_N"/>
</dbReference>
<name>A0A3A1R0X7_9BACI</name>
<sequence>MLAINMLATKSFYRGVGILEQSPNDLIEQFTAWLKQEGKSANTVITYERELKKYQDWLQMNEKNLNEFSRGEVQNYIHFLEAQGRSPVTTDKILGVIRTYSKFLKKPELTTEIDIRTAEKNQEIDCLNALQCGDLLKEVKDDGNSRNTAIVYTLLHTGIRVSELCGLDKSHVDLGAKRISVKAPTGDQRVIPLSEEAAHFLQKYIEEWAVNDALFVSKSQERLTERSIQYILKKFDVNPHKLRHTFCQQLVDKGISIEVVSKLAGHKDINVTKKYAKSRMEQMALEDAIQRTFVKGRI</sequence>
<dbReference type="InterPro" id="IPR044068">
    <property type="entry name" value="CB"/>
</dbReference>
<feature type="domain" description="Tyr recombinase" evidence="6">
    <location>
        <begin position="122"/>
        <end position="288"/>
    </location>
</feature>
<dbReference type="Gene3D" id="1.10.443.10">
    <property type="entry name" value="Intergrase catalytic core"/>
    <property type="match status" value="1"/>
</dbReference>
<organism evidence="8 9">
    <name type="scientific">Bacillus salacetis</name>
    <dbReference type="NCBI Taxonomy" id="2315464"/>
    <lineage>
        <taxon>Bacteria</taxon>
        <taxon>Bacillati</taxon>
        <taxon>Bacillota</taxon>
        <taxon>Bacilli</taxon>
        <taxon>Bacillales</taxon>
        <taxon>Bacillaceae</taxon>
        <taxon>Bacillus</taxon>
    </lineage>
</organism>
<dbReference type="PROSITE" id="PS51898">
    <property type="entry name" value="TYR_RECOMBINASE"/>
    <property type="match status" value="1"/>
</dbReference>
<dbReference type="InterPro" id="IPR010998">
    <property type="entry name" value="Integrase_recombinase_N"/>
</dbReference>
<evidence type="ECO:0000313" key="8">
    <source>
        <dbReference type="EMBL" id="RIW32017.1"/>
    </source>
</evidence>
<dbReference type="PANTHER" id="PTHR30349">
    <property type="entry name" value="PHAGE INTEGRASE-RELATED"/>
    <property type="match status" value="1"/>
</dbReference>
<evidence type="ECO:0000256" key="3">
    <source>
        <dbReference type="ARBA" id="ARBA00023125"/>
    </source>
</evidence>
<evidence type="ECO:0000256" key="5">
    <source>
        <dbReference type="PROSITE-ProRule" id="PRU01248"/>
    </source>
</evidence>
<evidence type="ECO:0000259" key="7">
    <source>
        <dbReference type="PROSITE" id="PS51900"/>
    </source>
</evidence>
<comment type="similarity">
    <text evidence="1">Belongs to the 'phage' integrase family.</text>
</comment>
<dbReference type="InterPro" id="IPR011010">
    <property type="entry name" value="DNA_brk_join_enz"/>
</dbReference>
<dbReference type="InterPro" id="IPR050090">
    <property type="entry name" value="Tyrosine_recombinase_XerCD"/>
</dbReference>
<dbReference type="Pfam" id="PF02899">
    <property type="entry name" value="Phage_int_SAM_1"/>
    <property type="match status" value="1"/>
</dbReference>
<dbReference type="GO" id="GO:0015074">
    <property type="term" value="P:DNA integration"/>
    <property type="evidence" value="ECO:0007669"/>
    <property type="project" value="UniProtKB-KW"/>
</dbReference>
<keyword evidence="2" id="KW-0229">DNA integration</keyword>
<dbReference type="Gene3D" id="1.10.150.130">
    <property type="match status" value="1"/>
</dbReference>
<dbReference type="Proteomes" id="UP000265801">
    <property type="component" value="Unassembled WGS sequence"/>
</dbReference>
<dbReference type="CDD" id="cd00397">
    <property type="entry name" value="DNA_BRE_C"/>
    <property type="match status" value="1"/>
</dbReference>
<keyword evidence="4" id="KW-0233">DNA recombination</keyword>
<evidence type="ECO:0000256" key="1">
    <source>
        <dbReference type="ARBA" id="ARBA00008857"/>
    </source>
</evidence>
<keyword evidence="9" id="KW-1185">Reference proteome</keyword>
<evidence type="ECO:0000313" key="9">
    <source>
        <dbReference type="Proteomes" id="UP000265801"/>
    </source>
</evidence>
<dbReference type="PROSITE" id="PS51900">
    <property type="entry name" value="CB"/>
    <property type="match status" value="1"/>
</dbReference>
<dbReference type="SUPFAM" id="SSF56349">
    <property type="entry name" value="DNA breaking-rejoining enzymes"/>
    <property type="match status" value="1"/>
</dbReference>
<evidence type="ECO:0000256" key="4">
    <source>
        <dbReference type="ARBA" id="ARBA00023172"/>
    </source>
</evidence>
<proteinExistence type="inferred from homology"/>
<dbReference type="InterPro" id="IPR013762">
    <property type="entry name" value="Integrase-like_cat_sf"/>
</dbReference>
<protein>
    <submittedName>
        <fullName evidence="8">Recombinase XerC</fullName>
    </submittedName>
</protein>
<evidence type="ECO:0000256" key="2">
    <source>
        <dbReference type="ARBA" id="ARBA00022908"/>
    </source>
</evidence>
<dbReference type="GO" id="GO:0006310">
    <property type="term" value="P:DNA recombination"/>
    <property type="evidence" value="ECO:0007669"/>
    <property type="project" value="UniProtKB-KW"/>
</dbReference>
<feature type="domain" description="Core-binding (CB)" evidence="7">
    <location>
        <begin position="21"/>
        <end position="105"/>
    </location>
</feature>
<dbReference type="PANTHER" id="PTHR30349:SF41">
    <property type="entry name" value="INTEGRASE_RECOMBINASE PROTEIN MJ0367-RELATED"/>
    <property type="match status" value="1"/>
</dbReference>
<gene>
    <name evidence="8" type="ORF">D3H55_14150</name>
</gene>
<keyword evidence="3 5" id="KW-0238">DNA-binding</keyword>
<dbReference type="GO" id="GO:0003677">
    <property type="term" value="F:DNA binding"/>
    <property type="evidence" value="ECO:0007669"/>
    <property type="project" value="UniProtKB-UniRule"/>
</dbReference>
<comment type="caution">
    <text evidence="8">The sequence shown here is derived from an EMBL/GenBank/DDBJ whole genome shotgun (WGS) entry which is preliminary data.</text>
</comment>
<dbReference type="OrthoDB" id="974902at2"/>
<reference evidence="8 9" key="1">
    <citation type="submission" date="2018-09" db="EMBL/GenBank/DDBJ databases">
        <title>Bacillus saliacetes sp. nov., isolated from Thai shrimp paste (Ka-pi).</title>
        <authorList>
            <person name="Daroonpunt R."/>
            <person name="Tanasupawat S."/>
            <person name="Yiamsombut S."/>
        </authorList>
    </citation>
    <scope>NUCLEOTIDE SEQUENCE [LARGE SCALE GENOMIC DNA]</scope>
    <source>
        <strain evidence="8 9">SKP7-4</strain>
    </source>
</reference>
<dbReference type="Pfam" id="PF00589">
    <property type="entry name" value="Phage_integrase"/>
    <property type="match status" value="1"/>
</dbReference>